<keyword evidence="3 5" id="KW-0221">Differentiation</keyword>
<dbReference type="GO" id="GO:0009908">
    <property type="term" value="P:flower development"/>
    <property type="evidence" value="ECO:0007669"/>
    <property type="project" value="UniProtKB-KW"/>
</dbReference>
<dbReference type="OrthoDB" id="1110145at2759"/>
<evidence type="ECO:0000256" key="4">
    <source>
        <dbReference type="ARBA" id="ARBA00023089"/>
    </source>
</evidence>
<name>A0A565C304_9BRAS</name>
<evidence type="ECO:0000313" key="7">
    <source>
        <dbReference type="EMBL" id="VVB08029.1"/>
    </source>
</evidence>
<reference evidence="7" key="1">
    <citation type="submission" date="2019-07" db="EMBL/GenBank/DDBJ databases">
        <authorList>
            <person name="Dittberner H."/>
        </authorList>
    </citation>
    <scope>NUCLEOTIDE SEQUENCE [LARGE SCALE GENOMIC DNA]</scope>
</reference>
<protein>
    <recommendedName>
        <fullName evidence="5">FRIGIDA-like protein</fullName>
    </recommendedName>
</protein>
<sequence>MEKTSVAHELELTVTTQSKRQKVVDERFKEVEVKEKEHQVLTLKLGEIKKQIEFKPDKLKAVEIEACGKEKELDLLRNQIKLEEEKLIEVRKSVKNTQSELELKKKELRQRSNVIIKNEQHSIGEETELSSVSLGHHDVSRVLRATRNPTEYVLDLVEREIRNAHQREESGLQNSVVENLILFLEELEDIGGSVKPQLRLKATQVATLWKGMIRTEAPRSCVEALTFLLFVVAYGLESLINEEETALLATSVFHYKQGPRIFHSLGLKLQIPEFVVDLITTRQYIPAVRLTCLLKLTDYSPSNILMKEIIDLRRATLEKAENNDVGRLRAILELVADYKLDIDIPGDLITKLMLPRENSTPPVLHCSVTHRPKLNISSSDQEATFSPNVFAATRSNVDLRAPKREFKPFVNSSANCRY</sequence>
<gene>
    <name evidence="7" type="ORF">ANE_LOCUS18473</name>
</gene>
<dbReference type="Pfam" id="PF07899">
    <property type="entry name" value="Frigida"/>
    <property type="match status" value="1"/>
</dbReference>
<dbReference type="InterPro" id="IPR012474">
    <property type="entry name" value="Frigida"/>
</dbReference>
<dbReference type="PANTHER" id="PTHR31791">
    <property type="entry name" value="FRIGIDA-LIKE PROTEIN 3-RELATED"/>
    <property type="match status" value="1"/>
</dbReference>
<dbReference type="EMBL" id="CABITT030000006">
    <property type="protein sequence ID" value="VVB08029.1"/>
    <property type="molecule type" value="Genomic_DNA"/>
</dbReference>
<evidence type="ECO:0000256" key="3">
    <source>
        <dbReference type="ARBA" id="ARBA00022782"/>
    </source>
</evidence>
<keyword evidence="2 5" id="KW-0217">Developmental protein</keyword>
<dbReference type="GO" id="GO:0030154">
    <property type="term" value="P:cell differentiation"/>
    <property type="evidence" value="ECO:0007669"/>
    <property type="project" value="UniProtKB-KW"/>
</dbReference>
<accession>A0A565C304</accession>
<keyword evidence="4 5" id="KW-0287">Flowering</keyword>
<evidence type="ECO:0000256" key="2">
    <source>
        <dbReference type="ARBA" id="ARBA00022473"/>
    </source>
</evidence>
<dbReference type="PANTHER" id="PTHR31791:SF78">
    <property type="entry name" value="FRIGIDA-LIKE PROTEIN"/>
    <property type="match status" value="1"/>
</dbReference>
<proteinExistence type="inferred from homology"/>
<dbReference type="AlphaFoldDB" id="A0A565C304"/>
<dbReference type="Proteomes" id="UP000489600">
    <property type="component" value="Unassembled WGS sequence"/>
</dbReference>
<keyword evidence="8" id="KW-1185">Reference proteome</keyword>
<comment type="caution">
    <text evidence="7">The sequence shown here is derived from an EMBL/GenBank/DDBJ whole genome shotgun (WGS) entry which is preliminary data.</text>
</comment>
<organism evidence="7 8">
    <name type="scientific">Arabis nemorensis</name>
    <dbReference type="NCBI Taxonomy" id="586526"/>
    <lineage>
        <taxon>Eukaryota</taxon>
        <taxon>Viridiplantae</taxon>
        <taxon>Streptophyta</taxon>
        <taxon>Embryophyta</taxon>
        <taxon>Tracheophyta</taxon>
        <taxon>Spermatophyta</taxon>
        <taxon>Magnoliopsida</taxon>
        <taxon>eudicotyledons</taxon>
        <taxon>Gunneridae</taxon>
        <taxon>Pentapetalae</taxon>
        <taxon>rosids</taxon>
        <taxon>malvids</taxon>
        <taxon>Brassicales</taxon>
        <taxon>Brassicaceae</taxon>
        <taxon>Arabideae</taxon>
        <taxon>Arabis</taxon>
    </lineage>
</organism>
<evidence type="ECO:0000313" key="8">
    <source>
        <dbReference type="Proteomes" id="UP000489600"/>
    </source>
</evidence>
<evidence type="ECO:0000256" key="1">
    <source>
        <dbReference type="ARBA" id="ARBA00008956"/>
    </source>
</evidence>
<comment type="similarity">
    <text evidence="1 5">Belongs to the Frigida family.</text>
</comment>
<dbReference type="SUPFAM" id="SSF57997">
    <property type="entry name" value="Tropomyosin"/>
    <property type="match status" value="1"/>
</dbReference>
<feature type="coiled-coil region" evidence="6">
    <location>
        <begin position="73"/>
        <end position="111"/>
    </location>
</feature>
<keyword evidence="6" id="KW-0175">Coiled coil</keyword>
<evidence type="ECO:0000256" key="6">
    <source>
        <dbReference type="SAM" id="Coils"/>
    </source>
</evidence>
<evidence type="ECO:0000256" key="5">
    <source>
        <dbReference type="RuleBase" id="RU364012"/>
    </source>
</evidence>